<evidence type="ECO:0000256" key="3">
    <source>
        <dbReference type="ARBA" id="ARBA00008273"/>
    </source>
</evidence>
<comment type="catalytic activity">
    <reaction evidence="8">
        <text>(2S)-2-[5-amino-1-(5-phospho-beta-D-ribosyl)imidazole-4-carboxamido]succinate = 5-amino-1-(5-phospho-beta-D-ribosyl)imidazole-4-carboxamide + fumarate</text>
        <dbReference type="Rhea" id="RHEA:23920"/>
        <dbReference type="ChEBI" id="CHEBI:29806"/>
        <dbReference type="ChEBI" id="CHEBI:58443"/>
        <dbReference type="ChEBI" id="CHEBI:58475"/>
        <dbReference type="EC" id="4.3.2.2"/>
    </reaction>
    <physiologicalReaction direction="left-to-right" evidence="8">
        <dbReference type="Rhea" id="RHEA:23921"/>
    </physiologicalReaction>
</comment>
<accession>A0A511X9N8</accession>
<dbReference type="InterPro" id="IPR020557">
    <property type="entry name" value="Fumarate_lyase_CS"/>
</dbReference>
<dbReference type="Pfam" id="PF10397">
    <property type="entry name" value="ADSL_C"/>
    <property type="match status" value="1"/>
</dbReference>
<dbReference type="Gene3D" id="1.10.40.30">
    <property type="entry name" value="Fumarase/aspartase (C-terminal domain)"/>
    <property type="match status" value="1"/>
</dbReference>
<comment type="catalytic activity">
    <reaction evidence="10">
        <text>N(6)-(1,2-dicarboxyethyl)-AMP = fumarate + AMP</text>
        <dbReference type="Rhea" id="RHEA:16853"/>
        <dbReference type="ChEBI" id="CHEBI:29806"/>
        <dbReference type="ChEBI" id="CHEBI:57567"/>
        <dbReference type="ChEBI" id="CHEBI:456215"/>
        <dbReference type="EC" id="4.3.2.2"/>
    </reaction>
    <physiologicalReaction direction="left-to-right" evidence="10">
        <dbReference type="Rhea" id="RHEA:16854"/>
    </physiologicalReaction>
</comment>
<dbReference type="GO" id="GO:0070626">
    <property type="term" value="F:(S)-2-(5-amino-1-(5-phospho-D-ribosyl)imidazole-4-carboxamido) succinate lyase (fumarate-forming) activity"/>
    <property type="evidence" value="ECO:0007669"/>
    <property type="project" value="TreeGrafter"/>
</dbReference>
<dbReference type="OrthoDB" id="9768878at2"/>
<dbReference type="InterPro" id="IPR022761">
    <property type="entry name" value="Fumarate_lyase_N"/>
</dbReference>
<keyword evidence="7 12" id="KW-0456">Lyase</keyword>
<feature type="domain" description="Adenylosuccinate lyase C-terminal" evidence="13">
    <location>
        <begin position="357"/>
        <end position="442"/>
    </location>
</feature>
<keyword evidence="15" id="KW-1185">Reference proteome</keyword>
<proteinExistence type="inferred from homology"/>
<evidence type="ECO:0000256" key="2">
    <source>
        <dbReference type="ARBA" id="ARBA00004734"/>
    </source>
</evidence>
<dbReference type="UniPathway" id="UPA00074">
    <property type="reaction ID" value="UER00132"/>
</dbReference>
<keyword evidence="6 12" id="KW-0658">Purine biosynthesis</keyword>
<dbReference type="RefSeq" id="WP_026397353.1">
    <property type="nucleotide sequence ID" value="NZ_AUBI01000003.1"/>
</dbReference>
<dbReference type="FunFam" id="1.20.200.10:FF:000008">
    <property type="entry name" value="Adenylosuccinate lyase"/>
    <property type="match status" value="1"/>
</dbReference>
<dbReference type="GO" id="GO:0004018">
    <property type="term" value="F:N6-(1,2-dicarboxyethyl)AMP AMP-lyase (fumarate-forming) activity"/>
    <property type="evidence" value="ECO:0007669"/>
    <property type="project" value="UniProtKB-UniRule"/>
</dbReference>
<dbReference type="PANTHER" id="PTHR43172:SF1">
    <property type="entry name" value="ADENYLOSUCCINATE LYASE"/>
    <property type="match status" value="1"/>
</dbReference>
<dbReference type="UniPathway" id="UPA00075">
    <property type="reaction ID" value="UER00336"/>
</dbReference>
<dbReference type="EMBL" id="BJYF01000007">
    <property type="protein sequence ID" value="GEN59658.1"/>
    <property type="molecule type" value="Genomic_DNA"/>
</dbReference>
<dbReference type="AlphaFoldDB" id="A0A511X9N8"/>
<protein>
    <recommendedName>
        <fullName evidence="5 11">Adenylosuccinate lyase</fullName>
        <shortName evidence="12">ASL</shortName>
        <ecNumber evidence="4 11">4.3.2.2</ecNumber>
    </recommendedName>
    <alternativeName>
        <fullName evidence="9 12">Adenylosuccinase</fullName>
    </alternativeName>
</protein>
<dbReference type="Pfam" id="PF00206">
    <property type="entry name" value="Lyase_1"/>
    <property type="match status" value="1"/>
</dbReference>
<evidence type="ECO:0000256" key="4">
    <source>
        <dbReference type="ARBA" id="ARBA00012339"/>
    </source>
</evidence>
<dbReference type="PRINTS" id="PR00145">
    <property type="entry name" value="ARGSUCLYASE"/>
</dbReference>
<evidence type="ECO:0000256" key="10">
    <source>
        <dbReference type="ARBA" id="ARBA00049115"/>
    </source>
</evidence>
<evidence type="ECO:0000256" key="9">
    <source>
        <dbReference type="ARBA" id="ARBA00030717"/>
    </source>
</evidence>
<dbReference type="CDD" id="cd01360">
    <property type="entry name" value="Adenylsuccinate_lyase_1"/>
    <property type="match status" value="1"/>
</dbReference>
<dbReference type="NCBIfam" id="TIGR00928">
    <property type="entry name" value="purB"/>
    <property type="match status" value="1"/>
</dbReference>
<evidence type="ECO:0000259" key="13">
    <source>
        <dbReference type="SMART" id="SM00998"/>
    </source>
</evidence>
<dbReference type="Gene3D" id="1.20.200.10">
    <property type="entry name" value="Fumarase/aspartase (Central domain)"/>
    <property type="match status" value="1"/>
</dbReference>
<dbReference type="SUPFAM" id="SSF48557">
    <property type="entry name" value="L-aspartase-like"/>
    <property type="match status" value="1"/>
</dbReference>
<sequence>MVPRYSRPAMSAIWAPENRYRIWFEIEALACEAMAELGEIPKESARTIRERGDAAMAAFSSVDLDRIDAIEAETRHDVIAFLTWLAEKIGPDSRFVHLGMTSSDVLDTCLAVQLTQATDILLEGLDSVLAALKKQAFAHKYTLTIGRSHAIHAEPTSFGLKMAGHYAEFVRNRERLLTARAEIATCAISGAVGTFAHLDPKIEEFVADKLGLKIEPVSTQVIPRDRHAAYFCALAVIASGIERLATEVRHLQRSEVREAEEFFHPGQKGSSAMPHKRNPVLSENLTGLARLIRSHVVPALENVALWHERDISHSAVERNICPDGTIGLDFALARLAGMMDKLVVYPEQMAANLESLGGVVHSGEVLLALARAGVLREDAYRIVQRCAMATWTKLGKPDGRSFRENLGDDPDIVGKVAPEVLDAAMDSRAHLKAVDARFRLVFGEPGPAA</sequence>
<evidence type="ECO:0000256" key="5">
    <source>
        <dbReference type="ARBA" id="ARBA00017058"/>
    </source>
</evidence>
<dbReference type="GO" id="GO:0005829">
    <property type="term" value="C:cytosol"/>
    <property type="evidence" value="ECO:0007669"/>
    <property type="project" value="TreeGrafter"/>
</dbReference>
<dbReference type="Proteomes" id="UP000321635">
    <property type="component" value="Unassembled WGS sequence"/>
</dbReference>
<evidence type="ECO:0000256" key="11">
    <source>
        <dbReference type="NCBIfam" id="TIGR00928"/>
    </source>
</evidence>
<dbReference type="PRINTS" id="PR00149">
    <property type="entry name" value="FUMRATELYASE"/>
</dbReference>
<dbReference type="InterPro" id="IPR019468">
    <property type="entry name" value="AdenyloSucc_lyase_C"/>
</dbReference>
<evidence type="ECO:0000313" key="14">
    <source>
        <dbReference type="EMBL" id="GEN59658.1"/>
    </source>
</evidence>
<evidence type="ECO:0000313" key="15">
    <source>
        <dbReference type="Proteomes" id="UP000321635"/>
    </source>
</evidence>
<comment type="pathway">
    <text evidence="1 12">Purine metabolism; IMP biosynthesis via de novo pathway; 5-amino-1-(5-phospho-D-ribosyl)imidazole-4-carboxamide from 5-amino-1-(5-phospho-D-ribosyl)imidazole-4-carboxylate: step 2/2.</text>
</comment>
<dbReference type="PROSITE" id="PS00163">
    <property type="entry name" value="FUMARATE_LYASES"/>
    <property type="match status" value="1"/>
</dbReference>
<organism evidence="14 15">
    <name type="scientific">Acetobacter nitrogenifigens DSM 23921 = NBRC 105050</name>
    <dbReference type="NCBI Taxonomy" id="1120919"/>
    <lineage>
        <taxon>Bacteria</taxon>
        <taxon>Pseudomonadati</taxon>
        <taxon>Pseudomonadota</taxon>
        <taxon>Alphaproteobacteria</taxon>
        <taxon>Acetobacterales</taxon>
        <taxon>Acetobacteraceae</taxon>
        <taxon>Acetobacter</taxon>
    </lineage>
</organism>
<name>A0A511X9N8_9PROT</name>
<dbReference type="STRING" id="1120919.GCA_000429165_01268"/>
<dbReference type="InterPro" id="IPR004769">
    <property type="entry name" value="Pur_lyase"/>
</dbReference>
<dbReference type="EC" id="4.3.2.2" evidence="4 11"/>
<comment type="similarity">
    <text evidence="3 12">Belongs to the lyase 1 family. Adenylosuccinate lyase subfamily.</text>
</comment>
<reference evidence="14 15" key="1">
    <citation type="submission" date="2019-07" db="EMBL/GenBank/DDBJ databases">
        <title>Whole genome shotgun sequence of Acetobacter nitrogenifigens NBRC 105050.</title>
        <authorList>
            <person name="Hosoyama A."/>
            <person name="Uohara A."/>
            <person name="Ohji S."/>
            <person name="Ichikawa N."/>
        </authorList>
    </citation>
    <scope>NUCLEOTIDE SEQUENCE [LARGE SCALE GENOMIC DNA]</scope>
    <source>
        <strain evidence="14 15">NBRC 105050</strain>
    </source>
</reference>
<gene>
    <name evidence="14" type="ORF">ANI02nite_15420</name>
</gene>
<dbReference type="SMART" id="SM00998">
    <property type="entry name" value="ADSL_C"/>
    <property type="match status" value="1"/>
</dbReference>
<dbReference type="GO" id="GO:0006189">
    <property type="term" value="P:'de novo' IMP biosynthetic process"/>
    <property type="evidence" value="ECO:0007669"/>
    <property type="project" value="UniProtKB-UniPathway"/>
</dbReference>
<dbReference type="GO" id="GO:0044208">
    <property type="term" value="P:'de novo' AMP biosynthetic process"/>
    <property type="evidence" value="ECO:0007669"/>
    <property type="project" value="UniProtKB-UniPathway"/>
</dbReference>
<evidence type="ECO:0000256" key="12">
    <source>
        <dbReference type="RuleBase" id="RU361172"/>
    </source>
</evidence>
<dbReference type="InterPro" id="IPR000362">
    <property type="entry name" value="Fumarate_lyase_fam"/>
</dbReference>
<comment type="caution">
    <text evidence="14">The sequence shown here is derived from an EMBL/GenBank/DDBJ whole genome shotgun (WGS) entry which is preliminary data.</text>
</comment>
<comment type="pathway">
    <text evidence="2 12">Purine metabolism; AMP biosynthesis via de novo pathway; AMP from IMP: step 2/2.</text>
</comment>
<dbReference type="PANTHER" id="PTHR43172">
    <property type="entry name" value="ADENYLOSUCCINATE LYASE"/>
    <property type="match status" value="1"/>
</dbReference>
<dbReference type="InterPro" id="IPR024083">
    <property type="entry name" value="Fumarase/histidase_N"/>
</dbReference>
<evidence type="ECO:0000256" key="8">
    <source>
        <dbReference type="ARBA" id="ARBA00024477"/>
    </source>
</evidence>
<evidence type="ECO:0000256" key="6">
    <source>
        <dbReference type="ARBA" id="ARBA00022755"/>
    </source>
</evidence>
<evidence type="ECO:0000256" key="7">
    <source>
        <dbReference type="ARBA" id="ARBA00023239"/>
    </source>
</evidence>
<dbReference type="InterPro" id="IPR008948">
    <property type="entry name" value="L-Aspartase-like"/>
</dbReference>
<dbReference type="Gene3D" id="1.10.275.10">
    <property type="entry name" value="Fumarase/aspartase (N-terminal domain)"/>
    <property type="match status" value="1"/>
</dbReference>
<evidence type="ECO:0000256" key="1">
    <source>
        <dbReference type="ARBA" id="ARBA00004706"/>
    </source>
</evidence>